<dbReference type="GO" id="GO:0090090">
    <property type="term" value="P:negative regulation of canonical Wnt signaling pathway"/>
    <property type="evidence" value="ECO:0007669"/>
    <property type="project" value="InterPro"/>
</dbReference>
<dbReference type="OrthoDB" id="525524at2759"/>
<dbReference type="Proteomes" id="UP000265515">
    <property type="component" value="Unassembled WGS sequence"/>
</dbReference>
<gene>
    <name evidence="2" type="ORF">CBR_g9151</name>
</gene>
<dbReference type="GO" id="GO:0005856">
    <property type="term" value="C:cytoskeleton"/>
    <property type="evidence" value="ECO:0007669"/>
    <property type="project" value="InterPro"/>
</dbReference>
<proteinExistence type="predicted"/>
<evidence type="ECO:0000313" key="2">
    <source>
        <dbReference type="EMBL" id="GBG71742.1"/>
    </source>
</evidence>
<dbReference type="STRING" id="69332.A0A388KNX2"/>
<dbReference type="Gramene" id="GBG71742">
    <property type="protein sequence ID" value="GBG71742"/>
    <property type="gene ID" value="CBR_g9151"/>
</dbReference>
<comment type="caution">
    <text evidence="2">The sequence shown here is derived from an EMBL/GenBank/DDBJ whole genome shotgun (WGS) entry which is preliminary data.</text>
</comment>
<keyword evidence="3" id="KW-1185">Reference proteome</keyword>
<accession>A0A388KNX2</accession>
<organism evidence="2 3">
    <name type="scientific">Chara braunii</name>
    <name type="common">Braun's stonewort</name>
    <dbReference type="NCBI Taxonomy" id="69332"/>
    <lineage>
        <taxon>Eukaryota</taxon>
        <taxon>Viridiplantae</taxon>
        <taxon>Streptophyta</taxon>
        <taxon>Charophyceae</taxon>
        <taxon>Charales</taxon>
        <taxon>Characeae</taxon>
        <taxon>Chara</taxon>
    </lineage>
</organism>
<reference evidence="2 3" key="1">
    <citation type="journal article" date="2018" name="Cell">
        <title>The Chara Genome: Secondary Complexity and Implications for Plant Terrestrialization.</title>
        <authorList>
            <person name="Nishiyama T."/>
            <person name="Sakayama H."/>
            <person name="Vries J.D."/>
            <person name="Buschmann H."/>
            <person name="Saint-Marcoux D."/>
            <person name="Ullrich K.K."/>
            <person name="Haas F.B."/>
            <person name="Vanderstraeten L."/>
            <person name="Becker D."/>
            <person name="Lang D."/>
            <person name="Vosolsobe S."/>
            <person name="Rombauts S."/>
            <person name="Wilhelmsson P.K.I."/>
            <person name="Janitza P."/>
            <person name="Kern R."/>
            <person name="Heyl A."/>
            <person name="Rumpler F."/>
            <person name="Villalobos L.I.A.C."/>
            <person name="Clay J.M."/>
            <person name="Skokan R."/>
            <person name="Toyoda A."/>
            <person name="Suzuki Y."/>
            <person name="Kagoshima H."/>
            <person name="Schijlen E."/>
            <person name="Tajeshwar N."/>
            <person name="Catarino B."/>
            <person name="Hetherington A.J."/>
            <person name="Saltykova A."/>
            <person name="Bonnot C."/>
            <person name="Breuninger H."/>
            <person name="Symeonidi A."/>
            <person name="Radhakrishnan G.V."/>
            <person name="Van Nieuwerburgh F."/>
            <person name="Deforce D."/>
            <person name="Chang C."/>
            <person name="Karol K.G."/>
            <person name="Hedrich R."/>
            <person name="Ulvskov P."/>
            <person name="Glockner G."/>
            <person name="Delwiche C.F."/>
            <person name="Petrasek J."/>
            <person name="Van de Peer Y."/>
            <person name="Friml J."/>
            <person name="Beilby M."/>
            <person name="Dolan L."/>
            <person name="Kohara Y."/>
            <person name="Sugano S."/>
            <person name="Fujiyama A."/>
            <person name="Delaux P.-M."/>
            <person name="Quint M."/>
            <person name="TheiBen G."/>
            <person name="Hagemann M."/>
            <person name="Harholt J."/>
            <person name="Dunand C."/>
            <person name="Zachgo S."/>
            <person name="Langdale J."/>
            <person name="Maumus F."/>
            <person name="Straeten D.V.D."/>
            <person name="Gould S.B."/>
            <person name="Rensing S.A."/>
        </authorList>
    </citation>
    <scope>NUCLEOTIDE SEQUENCE [LARGE SCALE GENOMIC DNA]</scope>
    <source>
        <strain evidence="2 3">S276</strain>
    </source>
</reference>
<dbReference type="InterPro" id="IPR029775">
    <property type="entry name" value="NPHP4"/>
</dbReference>
<feature type="compositionally biased region" description="Basic and acidic residues" evidence="1">
    <location>
        <begin position="62"/>
        <end position="71"/>
    </location>
</feature>
<feature type="region of interest" description="Disordered" evidence="1">
    <location>
        <begin position="208"/>
        <end position="231"/>
    </location>
</feature>
<dbReference type="EMBL" id="BFEA01000152">
    <property type="protein sequence ID" value="GBG71742.1"/>
    <property type="molecule type" value="Genomic_DNA"/>
</dbReference>
<dbReference type="PANTHER" id="PTHR31043:SF3">
    <property type="entry name" value="NEPHROCYSTIN-4"/>
    <property type="match status" value="1"/>
</dbReference>
<protein>
    <submittedName>
        <fullName evidence="2">Uncharacterized protein</fullName>
    </submittedName>
</protein>
<dbReference type="PANTHER" id="PTHR31043">
    <property type="entry name" value="NEPHROCYSTIN-4"/>
    <property type="match status" value="1"/>
</dbReference>
<evidence type="ECO:0000256" key="1">
    <source>
        <dbReference type="SAM" id="MobiDB-lite"/>
    </source>
</evidence>
<dbReference type="AlphaFoldDB" id="A0A388KNX2"/>
<evidence type="ECO:0000313" key="3">
    <source>
        <dbReference type="Proteomes" id="UP000265515"/>
    </source>
</evidence>
<feature type="compositionally biased region" description="Basic and acidic residues" evidence="1">
    <location>
        <begin position="208"/>
        <end position="218"/>
    </location>
</feature>
<name>A0A388KNX2_CHABU</name>
<sequence length="286" mass="32584">MENQCGYEYQRHPKSVKRDVLDCSSPMVMSGPGSGRARAELGSIVIRMVNIGLRQSITKRIDETVEGRSGDENDNPGARSDQGGVAGGDQKPQNVVDLGYKRAKRNTKARVRRVLPAPESGSFLMEELGLLKRARKKRNKRIGMPIDGDVNATSGDGYHEAKDSLLLDGAQQVGNWRGVLENAERRKLARLMRLQQLMQEEEWESRAEGWEKGEERGQKMGLGSNKGRGHLEDDRDLREQMLKDIEHARFRRKRELILLQLRQNIANRKIIHPSYGELVFFEHEFR</sequence>
<dbReference type="GO" id="GO:0097730">
    <property type="term" value="C:non-motile cilium"/>
    <property type="evidence" value="ECO:0007669"/>
    <property type="project" value="InterPro"/>
</dbReference>
<feature type="region of interest" description="Disordered" evidence="1">
    <location>
        <begin position="62"/>
        <end position="95"/>
    </location>
</feature>